<dbReference type="OrthoDB" id="4251672at2"/>
<dbReference type="AlphaFoldDB" id="A0A3A4A707"/>
<dbReference type="InterPro" id="IPR050509">
    <property type="entry name" value="CoA-transferase_III"/>
</dbReference>
<organism evidence="2 3">
    <name type="scientific">Bailinhaonella thermotolerans</name>
    <dbReference type="NCBI Taxonomy" id="1070861"/>
    <lineage>
        <taxon>Bacteria</taxon>
        <taxon>Bacillati</taxon>
        <taxon>Actinomycetota</taxon>
        <taxon>Actinomycetes</taxon>
        <taxon>Streptosporangiales</taxon>
        <taxon>Streptosporangiaceae</taxon>
        <taxon>Bailinhaonella</taxon>
    </lineage>
</organism>
<dbReference type="Gene3D" id="3.40.50.10540">
    <property type="entry name" value="Crotonobetainyl-coa:carnitine coa-transferase, domain 1"/>
    <property type="match status" value="1"/>
</dbReference>
<evidence type="ECO:0000256" key="1">
    <source>
        <dbReference type="SAM" id="MobiDB-lite"/>
    </source>
</evidence>
<comment type="caution">
    <text evidence="2">The sequence shown here is derived from an EMBL/GenBank/DDBJ whole genome shotgun (WGS) entry which is preliminary data.</text>
</comment>
<feature type="region of interest" description="Disordered" evidence="1">
    <location>
        <begin position="373"/>
        <end position="399"/>
    </location>
</feature>
<dbReference type="RefSeq" id="WP_119931217.1">
    <property type="nucleotide sequence ID" value="NZ_QZEY01000024.1"/>
</dbReference>
<dbReference type="InterPro" id="IPR023606">
    <property type="entry name" value="CoA-Trfase_III_dom_1_sf"/>
</dbReference>
<keyword evidence="3" id="KW-1185">Reference proteome</keyword>
<dbReference type="InterPro" id="IPR003673">
    <property type="entry name" value="CoA-Trfase_fam_III"/>
</dbReference>
<dbReference type="Gene3D" id="3.30.1540.10">
    <property type="entry name" value="formyl-coa transferase, domain 3"/>
    <property type="match status" value="1"/>
</dbReference>
<dbReference type="Pfam" id="PF02515">
    <property type="entry name" value="CoA_transf_3"/>
    <property type="match status" value="1"/>
</dbReference>
<evidence type="ECO:0000313" key="3">
    <source>
        <dbReference type="Proteomes" id="UP000265768"/>
    </source>
</evidence>
<gene>
    <name evidence="2" type="ORF">D5H75_36690</name>
</gene>
<proteinExistence type="predicted"/>
<feature type="compositionally biased region" description="Gly residues" evidence="1">
    <location>
        <begin position="377"/>
        <end position="391"/>
    </location>
</feature>
<dbReference type="InterPro" id="IPR044855">
    <property type="entry name" value="CoA-Trfase_III_dom3_sf"/>
</dbReference>
<protein>
    <submittedName>
        <fullName evidence="2">CoA transferase</fullName>
    </submittedName>
</protein>
<evidence type="ECO:0000313" key="2">
    <source>
        <dbReference type="EMBL" id="RJL21683.1"/>
    </source>
</evidence>
<keyword evidence="2" id="KW-0808">Transferase</keyword>
<sequence length="399" mass="41147">MSGPLAGVRVVELGIWVAGPAAACVLADWGADVVKVEAPGGDPQRAFSATLGDTAVNPTFEASNRGKRGVVLDLRSPEGAARMRDLLARADVFVTNLRVPALERLGLAYEALAGPYPRLVYALLTAHGLDGPDRDAPGYDVGSYWSRAGIAAQLAAPGGPPPMPRGGMGDRPAGMALAAAVCAALYARERGGRGQLVTTSLLRQGAFTLASDLTSVLRTGAAMPVMTRETMPNPLVNPYRAADGSWFWLLGLESGRHWPALLAALGDPPWAAGFPTPAVRATRRAELTALLDAEFARLPRAGWAERFAAAGVWWSPVQTVEEVLADPQVRASGAILGDVVAGPCDFSADVCAPGRTAPRLGQHTDEVLAELGHGETRGTGAGGSGAGGSGSGARERGPG</sequence>
<name>A0A3A4A707_9ACTN</name>
<reference evidence="2 3" key="1">
    <citation type="submission" date="2018-09" db="EMBL/GenBank/DDBJ databases">
        <title>YIM 75507 draft genome.</title>
        <authorList>
            <person name="Tang S."/>
            <person name="Feng Y."/>
        </authorList>
    </citation>
    <scope>NUCLEOTIDE SEQUENCE [LARGE SCALE GENOMIC DNA]</scope>
    <source>
        <strain evidence="2 3">YIM 75507</strain>
    </source>
</reference>
<dbReference type="GO" id="GO:0016740">
    <property type="term" value="F:transferase activity"/>
    <property type="evidence" value="ECO:0007669"/>
    <property type="project" value="UniProtKB-KW"/>
</dbReference>
<dbReference type="EMBL" id="QZEY01000024">
    <property type="protein sequence ID" value="RJL21683.1"/>
    <property type="molecule type" value="Genomic_DNA"/>
</dbReference>
<dbReference type="PANTHER" id="PTHR48228">
    <property type="entry name" value="SUCCINYL-COA--D-CITRAMALATE COA-TRANSFERASE"/>
    <property type="match status" value="1"/>
</dbReference>
<dbReference type="Proteomes" id="UP000265768">
    <property type="component" value="Unassembled WGS sequence"/>
</dbReference>
<accession>A0A3A4A707</accession>
<dbReference type="PANTHER" id="PTHR48228:SF2">
    <property type="entry name" value="E-CINNAMOYL-COA:R-PHENYLLACTATE COA TRANSFERASE LARGE SUBUNIT"/>
    <property type="match status" value="1"/>
</dbReference>
<dbReference type="SUPFAM" id="SSF89796">
    <property type="entry name" value="CoA-transferase family III (CaiB/BaiF)"/>
    <property type="match status" value="1"/>
</dbReference>